<keyword evidence="2 7" id="KW-0813">Transport</keyword>
<sequence>MRLSLPERAFSVFNGLLLMLLAVGTLYPFYHVLMASFSDSKQLIAHSGVLLRPLGFQLDAYQAVLDNPNILNGYRNTIVIVVTGTLINLIMTTVAAYALSRTFMLKNTLLMMIVFTMFFSGGLIPNFLLVNNFLHMGGTYWALILPSAINSWNLIVMITSMRSIPESLIESARMDGAGEFRVLLRIVVPLSMPVISVMLLYYGVAHWNSWFQALLYLRDRETFPLQLILREILIFKNTESMSIGAGVGDQEAIGESIRYATIMVATLPILLVYPFLQKYFVKGVMVGAIKE</sequence>
<proteinExistence type="inferred from homology"/>
<evidence type="ECO:0000259" key="8">
    <source>
        <dbReference type="PROSITE" id="PS50928"/>
    </source>
</evidence>
<feature type="domain" description="ABC transmembrane type-1" evidence="8">
    <location>
        <begin position="74"/>
        <end position="276"/>
    </location>
</feature>
<evidence type="ECO:0000256" key="5">
    <source>
        <dbReference type="ARBA" id="ARBA00022989"/>
    </source>
</evidence>
<keyword evidence="6 7" id="KW-0472">Membrane</keyword>
<dbReference type="InterPro" id="IPR000515">
    <property type="entry name" value="MetI-like"/>
</dbReference>
<comment type="caution">
    <text evidence="9">The sequence shown here is derived from an EMBL/GenBank/DDBJ whole genome shotgun (WGS) entry which is preliminary data.</text>
</comment>
<dbReference type="PANTHER" id="PTHR43744">
    <property type="entry name" value="ABC TRANSPORTER PERMEASE PROTEIN MG189-RELATED-RELATED"/>
    <property type="match status" value="1"/>
</dbReference>
<feature type="transmembrane region" description="Helical" evidence="7">
    <location>
        <begin position="140"/>
        <end position="161"/>
    </location>
</feature>
<feature type="transmembrane region" description="Helical" evidence="7">
    <location>
        <begin position="12"/>
        <end position="30"/>
    </location>
</feature>
<evidence type="ECO:0000313" key="10">
    <source>
        <dbReference type="Proteomes" id="UP001157114"/>
    </source>
</evidence>
<feature type="transmembrane region" description="Helical" evidence="7">
    <location>
        <begin position="182"/>
        <end position="204"/>
    </location>
</feature>
<feature type="transmembrane region" description="Helical" evidence="7">
    <location>
        <begin position="77"/>
        <end position="97"/>
    </location>
</feature>
<evidence type="ECO:0000256" key="2">
    <source>
        <dbReference type="ARBA" id="ARBA00022448"/>
    </source>
</evidence>
<name>A0ABQ6GNX1_9BACL</name>
<evidence type="ECO:0000256" key="3">
    <source>
        <dbReference type="ARBA" id="ARBA00022475"/>
    </source>
</evidence>
<organism evidence="9 10">
    <name type="scientific">Paenibacillus glycanilyticus</name>
    <dbReference type="NCBI Taxonomy" id="126569"/>
    <lineage>
        <taxon>Bacteria</taxon>
        <taxon>Bacillati</taxon>
        <taxon>Bacillota</taxon>
        <taxon>Bacilli</taxon>
        <taxon>Bacillales</taxon>
        <taxon>Paenibacillaceae</taxon>
        <taxon>Paenibacillus</taxon>
    </lineage>
</organism>
<dbReference type="EMBL" id="BSSQ01000027">
    <property type="protein sequence ID" value="GLX71163.1"/>
    <property type="molecule type" value="Genomic_DNA"/>
</dbReference>
<keyword evidence="5 7" id="KW-1133">Transmembrane helix</keyword>
<keyword evidence="3" id="KW-1003">Cell membrane</keyword>
<evidence type="ECO:0000313" key="9">
    <source>
        <dbReference type="EMBL" id="GLX71163.1"/>
    </source>
</evidence>
<feature type="transmembrane region" description="Helical" evidence="7">
    <location>
        <begin position="257"/>
        <end position="276"/>
    </location>
</feature>
<dbReference type="InterPro" id="IPR035906">
    <property type="entry name" value="MetI-like_sf"/>
</dbReference>
<evidence type="ECO:0000256" key="4">
    <source>
        <dbReference type="ARBA" id="ARBA00022692"/>
    </source>
</evidence>
<dbReference type="SUPFAM" id="SSF161098">
    <property type="entry name" value="MetI-like"/>
    <property type="match status" value="1"/>
</dbReference>
<feature type="transmembrane region" description="Helical" evidence="7">
    <location>
        <begin position="109"/>
        <end position="128"/>
    </location>
</feature>
<evidence type="ECO:0000256" key="1">
    <source>
        <dbReference type="ARBA" id="ARBA00004651"/>
    </source>
</evidence>
<reference evidence="9 10" key="1">
    <citation type="submission" date="2023-03" db="EMBL/GenBank/DDBJ databases">
        <title>Draft genome sequence of the bacteria which degrade cell wall of Tricholomamatutake.</title>
        <authorList>
            <person name="Konishi Y."/>
            <person name="Fukuta Y."/>
            <person name="Shirasaka N."/>
        </authorList>
    </citation>
    <scope>NUCLEOTIDE SEQUENCE [LARGE SCALE GENOMIC DNA]</scope>
    <source>
        <strain evidence="10">mu1</strain>
    </source>
</reference>
<dbReference type="PANTHER" id="PTHR43744:SF9">
    <property type="entry name" value="POLYGALACTURONAN_RHAMNOGALACTURONAN TRANSPORT SYSTEM PERMEASE PROTEIN YTCP"/>
    <property type="match status" value="1"/>
</dbReference>
<evidence type="ECO:0000256" key="6">
    <source>
        <dbReference type="ARBA" id="ARBA00023136"/>
    </source>
</evidence>
<accession>A0ABQ6GNX1</accession>
<dbReference type="Pfam" id="PF00528">
    <property type="entry name" value="BPD_transp_1"/>
    <property type="match status" value="1"/>
</dbReference>
<keyword evidence="10" id="KW-1185">Reference proteome</keyword>
<dbReference type="CDD" id="cd06261">
    <property type="entry name" value="TM_PBP2"/>
    <property type="match status" value="1"/>
</dbReference>
<comment type="subcellular location">
    <subcellularLocation>
        <location evidence="1 7">Cell membrane</location>
        <topology evidence="1 7">Multi-pass membrane protein</topology>
    </subcellularLocation>
</comment>
<evidence type="ECO:0000256" key="7">
    <source>
        <dbReference type="RuleBase" id="RU363032"/>
    </source>
</evidence>
<dbReference type="PROSITE" id="PS50928">
    <property type="entry name" value="ABC_TM1"/>
    <property type="match status" value="1"/>
</dbReference>
<dbReference type="Gene3D" id="1.10.3720.10">
    <property type="entry name" value="MetI-like"/>
    <property type="match status" value="1"/>
</dbReference>
<protein>
    <submittedName>
        <fullName evidence="9">ABC transporter permease</fullName>
    </submittedName>
</protein>
<dbReference type="Proteomes" id="UP001157114">
    <property type="component" value="Unassembled WGS sequence"/>
</dbReference>
<comment type="similarity">
    <text evidence="7">Belongs to the binding-protein-dependent transport system permease family.</text>
</comment>
<dbReference type="RefSeq" id="WP_284241973.1">
    <property type="nucleotide sequence ID" value="NZ_BSSQ01000027.1"/>
</dbReference>
<keyword evidence="4 7" id="KW-0812">Transmembrane</keyword>
<gene>
    <name evidence="9" type="ORF">MU1_55120</name>
</gene>